<evidence type="ECO:0000313" key="2">
    <source>
        <dbReference type="Proteomes" id="UP000821865"/>
    </source>
</evidence>
<sequence>MAPELGYGALPTAGKGALPLRFEVLPQWLKRLGYSTHMVGKWHLGYKSLEHTPTWRGFDTFFGYYNGQEFYFNHTTASKVSTPERCVFTRRVYNQKKVMREPRIQH</sequence>
<gene>
    <name evidence="1" type="ORF">HPB49_013976</name>
</gene>
<protein>
    <submittedName>
        <fullName evidence="1">Uncharacterized protein</fullName>
    </submittedName>
</protein>
<organism evidence="1 2">
    <name type="scientific">Dermacentor silvarum</name>
    <name type="common">Tick</name>
    <dbReference type="NCBI Taxonomy" id="543639"/>
    <lineage>
        <taxon>Eukaryota</taxon>
        <taxon>Metazoa</taxon>
        <taxon>Ecdysozoa</taxon>
        <taxon>Arthropoda</taxon>
        <taxon>Chelicerata</taxon>
        <taxon>Arachnida</taxon>
        <taxon>Acari</taxon>
        <taxon>Parasitiformes</taxon>
        <taxon>Ixodida</taxon>
        <taxon>Ixodoidea</taxon>
        <taxon>Ixodidae</taxon>
        <taxon>Rhipicephalinae</taxon>
        <taxon>Dermacentor</taxon>
    </lineage>
</organism>
<name>A0ACB8CFE6_DERSI</name>
<comment type="caution">
    <text evidence="1">The sequence shown here is derived from an EMBL/GenBank/DDBJ whole genome shotgun (WGS) entry which is preliminary data.</text>
</comment>
<dbReference type="Proteomes" id="UP000821865">
    <property type="component" value="Chromosome 7"/>
</dbReference>
<dbReference type="EMBL" id="CM023476">
    <property type="protein sequence ID" value="KAH7941464.1"/>
    <property type="molecule type" value="Genomic_DNA"/>
</dbReference>
<keyword evidence="2" id="KW-1185">Reference proteome</keyword>
<proteinExistence type="predicted"/>
<accession>A0ACB8CFE6</accession>
<reference evidence="1" key="1">
    <citation type="submission" date="2020-05" db="EMBL/GenBank/DDBJ databases">
        <title>Large-scale comparative analyses of tick genomes elucidate their genetic diversity and vector capacities.</title>
        <authorList>
            <person name="Jia N."/>
            <person name="Wang J."/>
            <person name="Shi W."/>
            <person name="Du L."/>
            <person name="Sun Y."/>
            <person name="Zhan W."/>
            <person name="Jiang J."/>
            <person name="Wang Q."/>
            <person name="Zhang B."/>
            <person name="Ji P."/>
            <person name="Sakyi L.B."/>
            <person name="Cui X."/>
            <person name="Yuan T."/>
            <person name="Jiang B."/>
            <person name="Yang W."/>
            <person name="Lam T.T.-Y."/>
            <person name="Chang Q."/>
            <person name="Ding S."/>
            <person name="Wang X."/>
            <person name="Zhu J."/>
            <person name="Ruan X."/>
            <person name="Zhao L."/>
            <person name="Wei J."/>
            <person name="Que T."/>
            <person name="Du C."/>
            <person name="Cheng J."/>
            <person name="Dai P."/>
            <person name="Han X."/>
            <person name="Huang E."/>
            <person name="Gao Y."/>
            <person name="Liu J."/>
            <person name="Shao H."/>
            <person name="Ye R."/>
            <person name="Li L."/>
            <person name="Wei W."/>
            <person name="Wang X."/>
            <person name="Wang C."/>
            <person name="Yang T."/>
            <person name="Huo Q."/>
            <person name="Li W."/>
            <person name="Guo W."/>
            <person name="Chen H."/>
            <person name="Zhou L."/>
            <person name="Ni X."/>
            <person name="Tian J."/>
            <person name="Zhou Y."/>
            <person name="Sheng Y."/>
            <person name="Liu T."/>
            <person name="Pan Y."/>
            <person name="Xia L."/>
            <person name="Li J."/>
            <person name="Zhao F."/>
            <person name="Cao W."/>
        </authorList>
    </citation>
    <scope>NUCLEOTIDE SEQUENCE</scope>
    <source>
        <strain evidence="1">Dsil-2018</strain>
    </source>
</reference>
<evidence type="ECO:0000313" key="1">
    <source>
        <dbReference type="EMBL" id="KAH7941464.1"/>
    </source>
</evidence>